<dbReference type="Gene3D" id="3.30.460.10">
    <property type="entry name" value="Beta Polymerase, domain 2"/>
    <property type="match status" value="1"/>
</dbReference>
<dbReference type="SUPFAM" id="SSF81301">
    <property type="entry name" value="Nucleotidyltransferase"/>
    <property type="match status" value="1"/>
</dbReference>
<sequence>MQTLTHFSWCTIRRRLSIRPSTNYHRFYLKEHHKYAIMSIPTFDYVKKCLAPVWEDEEYKRDILWAGVFGSVARNRAREESDVDVLIVLKEHERSGEPIDLRERLAETCAREVSLMCIWQGPDWAWGHVRVEALLSSRTVYGNRQDVEHLRQEAMTILENGLTRFNNVADAVEKLKKCVAGVQTLENFIGPSREYAREVCILELRKNPLNWLDVTAGDAPIWRIIWAHLQPTSMTMWCLDSGCAVGGRKYIRHILASKRLADRFEEGGEVEGNMYKDIIR</sequence>
<protein>
    <recommendedName>
        <fullName evidence="1">Polymerase beta nucleotidyltransferase domain-containing protein</fullName>
    </recommendedName>
</protein>
<organism evidence="2 3">
    <name type="scientific">Gymnopilus junonius</name>
    <name type="common">Spectacular rustgill mushroom</name>
    <name type="synonym">Gymnopilus spectabilis subsp. junonius</name>
    <dbReference type="NCBI Taxonomy" id="109634"/>
    <lineage>
        <taxon>Eukaryota</taxon>
        <taxon>Fungi</taxon>
        <taxon>Dikarya</taxon>
        <taxon>Basidiomycota</taxon>
        <taxon>Agaricomycotina</taxon>
        <taxon>Agaricomycetes</taxon>
        <taxon>Agaricomycetidae</taxon>
        <taxon>Agaricales</taxon>
        <taxon>Agaricineae</taxon>
        <taxon>Hymenogastraceae</taxon>
        <taxon>Gymnopilus</taxon>
    </lineage>
</organism>
<dbReference type="Pfam" id="PF18765">
    <property type="entry name" value="Polbeta"/>
    <property type="match status" value="1"/>
</dbReference>
<dbReference type="OrthoDB" id="5149641at2759"/>
<dbReference type="CDD" id="cd05403">
    <property type="entry name" value="NT_KNTase_like"/>
    <property type="match status" value="1"/>
</dbReference>
<evidence type="ECO:0000259" key="1">
    <source>
        <dbReference type="Pfam" id="PF18765"/>
    </source>
</evidence>
<dbReference type="EMBL" id="JADNYJ010000111">
    <property type="protein sequence ID" value="KAF8884085.1"/>
    <property type="molecule type" value="Genomic_DNA"/>
</dbReference>
<reference evidence="2" key="1">
    <citation type="submission" date="2020-11" db="EMBL/GenBank/DDBJ databases">
        <authorList>
            <consortium name="DOE Joint Genome Institute"/>
            <person name="Ahrendt S."/>
            <person name="Riley R."/>
            <person name="Andreopoulos W."/>
            <person name="LaButti K."/>
            <person name="Pangilinan J."/>
            <person name="Ruiz-duenas F.J."/>
            <person name="Barrasa J.M."/>
            <person name="Sanchez-Garcia M."/>
            <person name="Camarero S."/>
            <person name="Miyauchi S."/>
            <person name="Serrano A."/>
            <person name="Linde D."/>
            <person name="Babiker R."/>
            <person name="Drula E."/>
            <person name="Ayuso-Fernandez I."/>
            <person name="Pacheco R."/>
            <person name="Padilla G."/>
            <person name="Ferreira P."/>
            <person name="Barriuso J."/>
            <person name="Kellner H."/>
            <person name="Castanera R."/>
            <person name="Alfaro M."/>
            <person name="Ramirez L."/>
            <person name="Pisabarro A.G."/>
            <person name="Kuo A."/>
            <person name="Tritt A."/>
            <person name="Lipzen A."/>
            <person name="He G."/>
            <person name="Yan M."/>
            <person name="Ng V."/>
            <person name="Cullen D."/>
            <person name="Martin F."/>
            <person name="Rosso M.-N."/>
            <person name="Henrissat B."/>
            <person name="Hibbett D."/>
            <person name="Martinez A.T."/>
            <person name="Grigoriev I.V."/>
        </authorList>
    </citation>
    <scope>NUCLEOTIDE SEQUENCE</scope>
    <source>
        <strain evidence="2">AH 44721</strain>
    </source>
</reference>
<dbReference type="InterPro" id="IPR043519">
    <property type="entry name" value="NT_sf"/>
</dbReference>
<accession>A0A9P5NDN3</accession>
<evidence type="ECO:0000313" key="3">
    <source>
        <dbReference type="Proteomes" id="UP000724874"/>
    </source>
</evidence>
<feature type="domain" description="Polymerase beta nucleotidyltransferase" evidence="1">
    <location>
        <begin position="61"/>
        <end position="121"/>
    </location>
</feature>
<keyword evidence="3" id="KW-1185">Reference proteome</keyword>
<evidence type="ECO:0000313" key="2">
    <source>
        <dbReference type="EMBL" id="KAF8884085.1"/>
    </source>
</evidence>
<proteinExistence type="predicted"/>
<dbReference type="AlphaFoldDB" id="A0A9P5NDN3"/>
<comment type="caution">
    <text evidence="2">The sequence shown here is derived from an EMBL/GenBank/DDBJ whole genome shotgun (WGS) entry which is preliminary data.</text>
</comment>
<gene>
    <name evidence="2" type="ORF">CPB84DRAFT_1789585</name>
</gene>
<dbReference type="Proteomes" id="UP000724874">
    <property type="component" value="Unassembled WGS sequence"/>
</dbReference>
<dbReference type="InterPro" id="IPR041633">
    <property type="entry name" value="Polbeta"/>
</dbReference>
<name>A0A9P5NDN3_GYMJU</name>